<evidence type="ECO:0000313" key="2">
    <source>
        <dbReference type="Proteomes" id="UP000317573"/>
    </source>
</evidence>
<sequence length="87" mass="8935">MTDIAEVEILAASNTADRGLRALADLAAAAAGSNYRVVGGHMVHLLGRLYPTDTAARVTADADAGMQTVAAADVTFHTALLARAIGW</sequence>
<protein>
    <submittedName>
        <fullName evidence="1">Uncharacterized protein</fullName>
    </submittedName>
</protein>
<gene>
    <name evidence="1" type="ORF">L618_002600000420</name>
</gene>
<evidence type="ECO:0000313" key="1">
    <source>
        <dbReference type="EMBL" id="TWH16314.1"/>
    </source>
</evidence>
<proteinExistence type="predicted"/>
<accession>A0A562E3N1</accession>
<dbReference type="RefSeq" id="WP_145692081.1">
    <property type="nucleotide sequence ID" value="NZ_VLJT01000024.1"/>
</dbReference>
<dbReference type="AlphaFoldDB" id="A0A562E3N1"/>
<name>A0A562E3N1_RHORH</name>
<dbReference type="Proteomes" id="UP000317573">
    <property type="component" value="Unassembled WGS sequence"/>
</dbReference>
<comment type="caution">
    <text evidence="1">The sequence shown here is derived from an EMBL/GenBank/DDBJ whole genome shotgun (WGS) entry which is preliminary data.</text>
</comment>
<reference evidence="1 2" key="1">
    <citation type="submission" date="2019-07" db="EMBL/GenBank/DDBJ databases">
        <title>Genome sequencing of lignin-degrading bacterial isolates.</title>
        <authorList>
            <person name="Gladden J."/>
        </authorList>
    </citation>
    <scope>NUCLEOTIDE SEQUENCE [LARGE SCALE GENOMIC DNA]</scope>
    <source>
        <strain evidence="1 2">J45</strain>
    </source>
</reference>
<dbReference type="EMBL" id="VLJT01000024">
    <property type="protein sequence ID" value="TWH16314.1"/>
    <property type="molecule type" value="Genomic_DNA"/>
</dbReference>
<organism evidence="1 2">
    <name type="scientific">Rhodococcus rhodochrous J45</name>
    <dbReference type="NCBI Taxonomy" id="935266"/>
    <lineage>
        <taxon>Bacteria</taxon>
        <taxon>Bacillati</taxon>
        <taxon>Actinomycetota</taxon>
        <taxon>Actinomycetes</taxon>
        <taxon>Mycobacteriales</taxon>
        <taxon>Nocardiaceae</taxon>
        <taxon>Rhodococcus</taxon>
    </lineage>
</organism>